<evidence type="ECO:0000256" key="5">
    <source>
        <dbReference type="ARBA" id="ARBA00023136"/>
    </source>
</evidence>
<dbReference type="OMA" id="AMVHRNT"/>
<reference evidence="8" key="1">
    <citation type="submission" date="2021-01" db="UniProtKB">
        <authorList>
            <consortium name="EnsemblPlants"/>
        </authorList>
    </citation>
    <scope>IDENTIFICATION</scope>
</reference>
<dbReference type="Gramene" id="Kaladp0024s0437.1.v1.1">
    <property type="protein sequence ID" value="Kaladp0024s0437.1.v1.1"/>
    <property type="gene ID" value="Kaladp0024s0437.v1.1"/>
</dbReference>
<feature type="transmembrane region" description="Helical" evidence="6">
    <location>
        <begin position="346"/>
        <end position="364"/>
    </location>
</feature>
<sequence>MHRLCVWLFGISAALPISSLFPFLYFMIDDFHVAKRDEDIGYYAGFVGSAYMLGRAVTSISWGTAADRYGRKPVIIFGTVSVVIFNTLFGLSTRYWMAISTRFLLGSLCGILGPMRAYASEVCRKEHQALGLSTVSQILSFKTVATNFLVNISYLILDLSAQQISTAWGLGLIIGPAIGGFLAQPAKNYPHWFSQESLFGRFPYFLPCLLISALALAAAISCYWLPETLHKHSEIKKLDEIITVKVISIVSDKVQLSERGSPNSEQSLLKNWPLLSAIIVYCVFQLHDTAYSEIFSLWATSPRTLGGLSFSTSDVGEVLAISGFGLLLFQLLLYPFMEKSLGPLNISRIGAASTILLLTSYPLIAQRSGLILTVLINLASALKNILAVSIVTGLFILQNRSVSQNQRAAANGVSIAAMSAFKALGPIVGGSLLSWAESRQSASFLPGSWMIFFILNVIELVGLVMTLKPFIALSVNT</sequence>
<accession>A0A7N0T7A9</accession>
<organism evidence="8 9">
    <name type="scientific">Kalanchoe fedtschenkoi</name>
    <name type="common">Lavender scallops</name>
    <name type="synonym">South American air plant</name>
    <dbReference type="NCBI Taxonomy" id="63787"/>
    <lineage>
        <taxon>Eukaryota</taxon>
        <taxon>Viridiplantae</taxon>
        <taxon>Streptophyta</taxon>
        <taxon>Embryophyta</taxon>
        <taxon>Tracheophyta</taxon>
        <taxon>Spermatophyta</taxon>
        <taxon>Magnoliopsida</taxon>
        <taxon>eudicotyledons</taxon>
        <taxon>Gunneridae</taxon>
        <taxon>Pentapetalae</taxon>
        <taxon>Saxifragales</taxon>
        <taxon>Crassulaceae</taxon>
        <taxon>Kalanchoe</taxon>
    </lineage>
</organism>
<evidence type="ECO:0000256" key="1">
    <source>
        <dbReference type="ARBA" id="ARBA00004141"/>
    </source>
</evidence>
<dbReference type="GO" id="GO:0022857">
    <property type="term" value="F:transmembrane transporter activity"/>
    <property type="evidence" value="ECO:0007669"/>
    <property type="project" value="InterPro"/>
</dbReference>
<keyword evidence="5 6" id="KW-0472">Membrane</keyword>
<dbReference type="EnsemblPlants" id="Kaladp0024s0437.1.v1.1">
    <property type="protein sequence ID" value="Kaladp0024s0437.1.v1.1"/>
    <property type="gene ID" value="Kaladp0024s0437.v1.1"/>
</dbReference>
<feature type="transmembrane region" description="Helical" evidence="6">
    <location>
        <begin position="6"/>
        <end position="28"/>
    </location>
</feature>
<dbReference type="SUPFAM" id="SSF103473">
    <property type="entry name" value="MFS general substrate transporter"/>
    <property type="match status" value="1"/>
</dbReference>
<keyword evidence="4 6" id="KW-1133">Transmembrane helix</keyword>
<protein>
    <recommendedName>
        <fullName evidence="7">Major facilitator superfamily (MFS) profile domain-containing protein</fullName>
    </recommendedName>
</protein>
<evidence type="ECO:0000256" key="2">
    <source>
        <dbReference type="ARBA" id="ARBA00022448"/>
    </source>
</evidence>
<dbReference type="PANTHER" id="PTHR23504">
    <property type="entry name" value="MAJOR FACILITATOR SUPERFAMILY DOMAIN-CONTAINING PROTEIN 10"/>
    <property type="match status" value="1"/>
</dbReference>
<dbReference type="InterPro" id="IPR036259">
    <property type="entry name" value="MFS_trans_sf"/>
</dbReference>
<feature type="transmembrane region" description="Helical" evidence="6">
    <location>
        <begin position="139"/>
        <end position="157"/>
    </location>
</feature>
<evidence type="ECO:0000313" key="9">
    <source>
        <dbReference type="Proteomes" id="UP000594263"/>
    </source>
</evidence>
<dbReference type="InterPro" id="IPR011701">
    <property type="entry name" value="MFS"/>
</dbReference>
<feature type="transmembrane region" description="Helical" evidence="6">
    <location>
        <begin position="449"/>
        <end position="471"/>
    </location>
</feature>
<feature type="domain" description="Major facilitator superfamily (MFS) profile" evidence="7">
    <location>
        <begin position="1"/>
        <end position="474"/>
    </location>
</feature>
<evidence type="ECO:0000256" key="3">
    <source>
        <dbReference type="ARBA" id="ARBA00022692"/>
    </source>
</evidence>
<proteinExistence type="predicted"/>
<dbReference type="Proteomes" id="UP000594263">
    <property type="component" value="Unplaced"/>
</dbReference>
<feature type="transmembrane region" description="Helical" evidence="6">
    <location>
        <begin position="74"/>
        <end position="91"/>
    </location>
</feature>
<feature type="transmembrane region" description="Helical" evidence="6">
    <location>
        <begin position="409"/>
        <end position="429"/>
    </location>
</feature>
<evidence type="ECO:0000256" key="4">
    <source>
        <dbReference type="ARBA" id="ARBA00022989"/>
    </source>
</evidence>
<keyword evidence="9" id="KW-1185">Reference proteome</keyword>
<dbReference type="CDD" id="cd17330">
    <property type="entry name" value="MFS_SLC46_TetA_like"/>
    <property type="match status" value="1"/>
</dbReference>
<feature type="transmembrane region" description="Helical" evidence="6">
    <location>
        <begin position="164"/>
        <end position="184"/>
    </location>
</feature>
<keyword evidence="2" id="KW-0813">Transport</keyword>
<evidence type="ECO:0000259" key="7">
    <source>
        <dbReference type="PROSITE" id="PS50850"/>
    </source>
</evidence>
<dbReference type="Gene3D" id="1.20.1250.20">
    <property type="entry name" value="MFS general substrate transporter like domains"/>
    <property type="match status" value="1"/>
</dbReference>
<feature type="transmembrane region" description="Helical" evidence="6">
    <location>
        <begin position="204"/>
        <end position="226"/>
    </location>
</feature>
<comment type="subcellular location">
    <subcellularLocation>
        <location evidence="1">Membrane</location>
        <topology evidence="1">Multi-pass membrane protein</topology>
    </subcellularLocation>
</comment>
<feature type="transmembrane region" description="Helical" evidence="6">
    <location>
        <begin position="274"/>
        <end position="298"/>
    </location>
</feature>
<keyword evidence="3 6" id="KW-0812">Transmembrane</keyword>
<name>A0A7N0T7A9_KALFE</name>
<feature type="transmembrane region" description="Helical" evidence="6">
    <location>
        <begin position="318"/>
        <end position="334"/>
    </location>
</feature>
<feature type="transmembrane region" description="Helical" evidence="6">
    <location>
        <begin position="40"/>
        <end position="62"/>
    </location>
</feature>
<feature type="transmembrane region" description="Helical" evidence="6">
    <location>
        <begin position="370"/>
        <end position="397"/>
    </location>
</feature>
<dbReference type="InterPro" id="IPR020846">
    <property type="entry name" value="MFS_dom"/>
</dbReference>
<evidence type="ECO:0000256" key="6">
    <source>
        <dbReference type="SAM" id="Phobius"/>
    </source>
</evidence>
<dbReference type="PANTHER" id="PTHR23504:SF15">
    <property type="entry name" value="MAJOR FACILITATOR SUPERFAMILY (MFS) PROFILE DOMAIN-CONTAINING PROTEIN"/>
    <property type="match status" value="1"/>
</dbReference>
<dbReference type="AlphaFoldDB" id="A0A7N0T7A9"/>
<dbReference type="GO" id="GO:0016020">
    <property type="term" value="C:membrane"/>
    <property type="evidence" value="ECO:0007669"/>
    <property type="project" value="UniProtKB-SubCell"/>
</dbReference>
<dbReference type="PROSITE" id="PS50850">
    <property type="entry name" value="MFS"/>
    <property type="match status" value="1"/>
</dbReference>
<dbReference type="Pfam" id="PF07690">
    <property type="entry name" value="MFS_1"/>
    <property type="match status" value="1"/>
</dbReference>
<evidence type="ECO:0000313" key="8">
    <source>
        <dbReference type="EnsemblPlants" id="Kaladp0024s0437.1.v1.1"/>
    </source>
</evidence>